<dbReference type="AlphaFoldDB" id="A0AAJ8M0A1"/>
<keyword evidence="6" id="KW-1185">Reference proteome</keyword>
<dbReference type="PANTHER" id="PTHR21008:SF1">
    <property type="entry name" value="25S RRNA (ADENINE(2142)-N(1))-METHYLTRANSFERASE"/>
    <property type="match status" value="1"/>
</dbReference>
<name>A0AAJ8M0A1_9TREE</name>
<dbReference type="Proteomes" id="UP000094043">
    <property type="component" value="Chromosome 3"/>
</dbReference>
<comment type="similarity">
    <text evidence="4">Belongs to the BMT2 family.</text>
</comment>
<dbReference type="Pfam" id="PF11968">
    <property type="entry name" value="Bmt2"/>
    <property type="match status" value="1"/>
</dbReference>
<proteinExistence type="inferred from homology"/>
<dbReference type="InterPro" id="IPR021867">
    <property type="entry name" value="Bmt2/SAMTOR"/>
</dbReference>
<protein>
    <recommendedName>
        <fullName evidence="4">25S rRNA adenine-N(1) methyltransferase</fullName>
        <ecNumber evidence="4">2.1.1.-</ecNumber>
    </recommendedName>
</protein>
<evidence type="ECO:0000256" key="3">
    <source>
        <dbReference type="ARBA" id="ARBA00022691"/>
    </source>
</evidence>
<dbReference type="SUPFAM" id="SSF53335">
    <property type="entry name" value="S-adenosyl-L-methionine-dependent methyltransferases"/>
    <property type="match status" value="1"/>
</dbReference>
<reference evidence="5" key="2">
    <citation type="journal article" date="2022" name="Elife">
        <title>Obligate sexual reproduction of a homothallic fungus closely related to the Cryptococcus pathogenic species complex.</title>
        <authorList>
            <person name="Passer A.R."/>
            <person name="Clancey S.A."/>
            <person name="Shea T."/>
            <person name="David-Palma M."/>
            <person name="Averette A.F."/>
            <person name="Boekhout T."/>
            <person name="Porcel B.M."/>
            <person name="Nowrousian M."/>
            <person name="Cuomo C.A."/>
            <person name="Sun S."/>
            <person name="Heitman J."/>
            <person name="Coelho M.A."/>
        </authorList>
    </citation>
    <scope>NUCLEOTIDE SEQUENCE</scope>
    <source>
        <strain evidence="5">CBS 7841</strain>
    </source>
</reference>
<evidence type="ECO:0000256" key="2">
    <source>
        <dbReference type="ARBA" id="ARBA00022679"/>
    </source>
</evidence>
<evidence type="ECO:0000256" key="4">
    <source>
        <dbReference type="HAMAP-Rule" id="MF_03044"/>
    </source>
</evidence>
<dbReference type="InterPro" id="IPR029063">
    <property type="entry name" value="SAM-dependent_MTases_sf"/>
</dbReference>
<dbReference type="PANTHER" id="PTHR21008">
    <property type="entry name" value="S-ADENOSYLMETHIONINE SENSOR UPSTREAM OF MTORC1-RELATED"/>
    <property type="match status" value="1"/>
</dbReference>
<comment type="subcellular location">
    <subcellularLocation>
        <location evidence="4">Nucleus</location>
        <location evidence="4">Nucleolus</location>
    </subcellularLocation>
</comment>
<dbReference type="FunFam" id="3.40.50.150:FF:000472">
    <property type="entry name" value="25S rRNA adenine-N(1) methyltransferase"/>
    <property type="match status" value="1"/>
</dbReference>
<accession>A0AAJ8M0A1</accession>
<dbReference type="GO" id="GO:0005730">
    <property type="term" value="C:nucleolus"/>
    <property type="evidence" value="ECO:0007669"/>
    <property type="project" value="UniProtKB-SubCell"/>
</dbReference>
<evidence type="ECO:0000256" key="1">
    <source>
        <dbReference type="ARBA" id="ARBA00022603"/>
    </source>
</evidence>
<keyword evidence="2 4" id="KW-0808">Transferase</keyword>
<feature type="binding site" evidence="4">
    <location>
        <position position="145"/>
    </location>
    <ligand>
        <name>S-adenosyl-L-methionine</name>
        <dbReference type="ChEBI" id="CHEBI:59789"/>
    </ligand>
</feature>
<evidence type="ECO:0000313" key="5">
    <source>
        <dbReference type="EMBL" id="WVN87760.1"/>
    </source>
</evidence>
<dbReference type="RefSeq" id="XP_066068460.1">
    <property type="nucleotide sequence ID" value="XM_066212363.1"/>
</dbReference>
<keyword evidence="1 4" id="KW-0489">Methyltransferase</keyword>
<keyword evidence="4" id="KW-0539">Nucleus</keyword>
<feature type="binding site" evidence="4">
    <location>
        <position position="125"/>
    </location>
    <ligand>
        <name>S-adenosyl-L-methionine</name>
        <dbReference type="ChEBI" id="CHEBI:59789"/>
    </ligand>
</feature>
<dbReference type="KEGG" id="cdep:91087166"/>
<keyword evidence="3 4" id="KW-0949">S-adenosyl-L-methionine</keyword>
<dbReference type="EMBL" id="CP143786">
    <property type="protein sequence ID" value="WVN87760.1"/>
    <property type="molecule type" value="Genomic_DNA"/>
</dbReference>
<organism evidence="5 6">
    <name type="scientific">Cryptococcus depauperatus CBS 7841</name>
    <dbReference type="NCBI Taxonomy" id="1295531"/>
    <lineage>
        <taxon>Eukaryota</taxon>
        <taxon>Fungi</taxon>
        <taxon>Dikarya</taxon>
        <taxon>Basidiomycota</taxon>
        <taxon>Agaricomycotina</taxon>
        <taxon>Tremellomycetes</taxon>
        <taxon>Tremellales</taxon>
        <taxon>Cryptococcaceae</taxon>
        <taxon>Cryptococcus</taxon>
    </lineage>
</organism>
<reference evidence="5" key="1">
    <citation type="submission" date="2016-06" db="EMBL/GenBank/DDBJ databases">
        <authorList>
            <person name="Cuomo C."/>
            <person name="Litvintseva A."/>
            <person name="Heitman J."/>
            <person name="Chen Y."/>
            <person name="Sun S."/>
            <person name="Springer D."/>
            <person name="Dromer F."/>
            <person name="Young S."/>
            <person name="Zeng Q."/>
            <person name="Chapman S."/>
            <person name="Gujja S."/>
            <person name="Saif S."/>
            <person name="Birren B."/>
        </authorList>
    </citation>
    <scope>NUCLEOTIDE SEQUENCE</scope>
    <source>
        <strain evidence="5">CBS 7841</strain>
    </source>
</reference>
<dbReference type="Gene3D" id="3.40.50.150">
    <property type="entry name" value="Vaccinia Virus protein VP39"/>
    <property type="match status" value="1"/>
</dbReference>
<evidence type="ECO:0000313" key="6">
    <source>
        <dbReference type="Proteomes" id="UP000094043"/>
    </source>
</evidence>
<comment type="function">
    <text evidence="4">S-adenosyl-L-methionine-dependent methyltransferase that specifically methylates the N(1) position of an adenine present in helix 65 in 25S rRNA.</text>
</comment>
<gene>
    <name evidence="5" type="ORF">L203_102955</name>
</gene>
<reference evidence="5" key="3">
    <citation type="submission" date="2024-01" db="EMBL/GenBank/DDBJ databases">
        <authorList>
            <person name="Coelho M.A."/>
            <person name="David-Palma M."/>
            <person name="Shea T."/>
            <person name="Sun S."/>
            <person name="Cuomo C.A."/>
            <person name="Heitman J."/>
        </authorList>
    </citation>
    <scope>NUCLEOTIDE SEQUENCE</scope>
    <source>
        <strain evidence="5">CBS 7841</strain>
    </source>
</reference>
<dbReference type="HAMAP" id="MF_03044">
    <property type="entry name" value="BMT2"/>
    <property type="match status" value="1"/>
</dbReference>
<sequence length="292" mass="33197">MRSKTKKVKKQSIVSTPRPLCSSISHKLTQATIAGYHTLVKRKAILNRQLETRPVGSKRHTLALELQEVEKKMSALGGLDAYQRASTLGQSKQRGGDTSKVLVTWLWEMGLFKSTGSRLRMLEIGALRPDNFDSQKKYIDNCPIDLHSQHPDIVEQDFFERPLPNSDDECFDIISCSLVLNFVEDPSKRGRMLQLMHSHLKPGRSSLLFLVLPLPCVSNSRYLTPSLFIKLMEVIGFELVKEQRKKGAKLGYWLWRRAQETDSIALNSRELCKKVIVHDGAKKNNFAILLPQ</sequence>
<dbReference type="EC" id="2.1.1.-" evidence="4"/>
<dbReference type="GeneID" id="91087166"/>
<dbReference type="GO" id="GO:0016433">
    <property type="term" value="F:rRNA (adenine) methyltransferase activity"/>
    <property type="evidence" value="ECO:0007669"/>
    <property type="project" value="UniProtKB-UniRule"/>
</dbReference>